<evidence type="ECO:0000256" key="3">
    <source>
        <dbReference type="ARBA" id="ARBA00022692"/>
    </source>
</evidence>
<keyword evidence="5 9" id="KW-0297">G-protein coupled receptor</keyword>
<dbReference type="RefSeq" id="XP_035688387.1">
    <property type="nucleotide sequence ID" value="XM_035832494.1"/>
</dbReference>
<dbReference type="Gene3D" id="1.20.1070.10">
    <property type="entry name" value="Rhodopsin 7-helix transmembrane proteins"/>
    <property type="match status" value="2"/>
</dbReference>
<feature type="transmembrane region" description="Helical" evidence="11">
    <location>
        <begin position="109"/>
        <end position="129"/>
    </location>
</feature>
<feature type="transmembrane region" description="Helical" evidence="11">
    <location>
        <begin position="70"/>
        <end position="89"/>
    </location>
</feature>
<name>A0A9J7N1T3_BRAFL</name>
<feature type="compositionally biased region" description="Polar residues" evidence="10">
    <location>
        <begin position="246"/>
        <end position="257"/>
    </location>
</feature>
<dbReference type="InterPro" id="IPR017452">
    <property type="entry name" value="GPCR_Rhodpsn_7TM"/>
</dbReference>
<dbReference type="PANTHER" id="PTHR24248:SF200">
    <property type="entry name" value="5-HYDROXYTRYPTAMINE RECEPTOR 1B-LIKE ISOFORM X1"/>
    <property type="match status" value="1"/>
</dbReference>
<evidence type="ECO:0000256" key="10">
    <source>
        <dbReference type="SAM" id="MobiDB-lite"/>
    </source>
</evidence>
<reference evidence="13" key="1">
    <citation type="journal article" date="2020" name="Nat. Ecol. Evol.">
        <title>Deeply conserved synteny resolves early events in vertebrate evolution.</title>
        <authorList>
            <person name="Simakov O."/>
            <person name="Marletaz F."/>
            <person name="Yue J.X."/>
            <person name="O'Connell B."/>
            <person name="Jenkins J."/>
            <person name="Brandt A."/>
            <person name="Calef R."/>
            <person name="Tung C.H."/>
            <person name="Huang T.K."/>
            <person name="Schmutz J."/>
            <person name="Satoh N."/>
            <person name="Yu J.K."/>
            <person name="Putnam N.H."/>
            <person name="Green R.E."/>
            <person name="Rokhsar D.S."/>
        </authorList>
    </citation>
    <scope>NUCLEOTIDE SEQUENCE [LARGE SCALE GENOMIC DNA]</scope>
    <source>
        <strain evidence="13">S238N-H82</strain>
    </source>
</reference>
<evidence type="ECO:0000256" key="1">
    <source>
        <dbReference type="ARBA" id="ARBA00004651"/>
    </source>
</evidence>
<evidence type="ECO:0000256" key="6">
    <source>
        <dbReference type="ARBA" id="ARBA00023136"/>
    </source>
</evidence>
<feature type="region of interest" description="Disordered" evidence="10">
    <location>
        <begin position="234"/>
        <end position="270"/>
    </location>
</feature>
<dbReference type="Proteomes" id="UP000001554">
    <property type="component" value="Chromosome 10"/>
</dbReference>
<accession>A0A9J7N1T3</accession>
<keyword evidence="7 9" id="KW-0675">Receptor</keyword>
<keyword evidence="4 11" id="KW-1133">Transmembrane helix</keyword>
<dbReference type="PRINTS" id="PR00237">
    <property type="entry name" value="GPCRRHODOPSN"/>
</dbReference>
<evidence type="ECO:0000256" key="2">
    <source>
        <dbReference type="ARBA" id="ARBA00022475"/>
    </source>
</evidence>
<evidence type="ECO:0000256" key="5">
    <source>
        <dbReference type="ARBA" id="ARBA00023040"/>
    </source>
</evidence>
<dbReference type="OrthoDB" id="5955450at2759"/>
<reference evidence="14 15" key="2">
    <citation type="submission" date="2025-04" db="UniProtKB">
        <authorList>
            <consortium name="RefSeq"/>
        </authorList>
    </citation>
    <scope>IDENTIFICATION</scope>
    <source>
        <strain evidence="14 15">S238N-H82</strain>
        <tissue evidence="14 15">Testes</tissue>
    </source>
</reference>
<dbReference type="GO" id="GO:0071880">
    <property type="term" value="P:adenylate cyclase-activating adrenergic receptor signaling pathway"/>
    <property type="evidence" value="ECO:0000318"/>
    <property type="project" value="GO_Central"/>
</dbReference>
<feature type="transmembrane region" description="Helical" evidence="11">
    <location>
        <begin position="385"/>
        <end position="409"/>
    </location>
</feature>
<evidence type="ECO:0000256" key="8">
    <source>
        <dbReference type="ARBA" id="ARBA00023224"/>
    </source>
</evidence>
<dbReference type="InterPro" id="IPR000276">
    <property type="entry name" value="GPCR_Rhodpsn"/>
</dbReference>
<dbReference type="PANTHER" id="PTHR24248">
    <property type="entry name" value="ADRENERGIC RECEPTOR-RELATED G-PROTEIN COUPLED RECEPTOR"/>
    <property type="match status" value="1"/>
</dbReference>
<feature type="transmembrane region" description="Helical" evidence="11">
    <location>
        <begin position="421"/>
        <end position="444"/>
    </location>
</feature>
<keyword evidence="6 11" id="KW-0472">Membrane</keyword>
<organism evidence="13 14">
    <name type="scientific">Branchiostoma floridae</name>
    <name type="common">Florida lancelet</name>
    <name type="synonym">Amphioxus</name>
    <dbReference type="NCBI Taxonomy" id="7739"/>
    <lineage>
        <taxon>Eukaryota</taxon>
        <taxon>Metazoa</taxon>
        <taxon>Chordata</taxon>
        <taxon>Cephalochordata</taxon>
        <taxon>Leptocardii</taxon>
        <taxon>Amphioxiformes</taxon>
        <taxon>Branchiostomatidae</taxon>
        <taxon>Branchiostoma</taxon>
    </lineage>
</organism>
<dbReference type="PROSITE" id="PS00237">
    <property type="entry name" value="G_PROTEIN_RECEP_F1_1"/>
    <property type="match status" value="1"/>
</dbReference>
<keyword evidence="13" id="KW-1185">Reference proteome</keyword>
<evidence type="ECO:0000256" key="7">
    <source>
        <dbReference type="ARBA" id="ARBA00023170"/>
    </source>
</evidence>
<feature type="compositionally biased region" description="Basic and acidic residues" evidence="10">
    <location>
        <begin position="258"/>
        <end position="269"/>
    </location>
</feature>
<dbReference type="GeneID" id="118424046"/>
<keyword evidence="8 9" id="KW-0807">Transducer</keyword>
<gene>
    <name evidence="14 15" type="primary">LOC118424046</name>
</gene>
<feature type="domain" description="G-protein coupled receptors family 1 profile" evidence="12">
    <location>
        <begin position="50"/>
        <end position="441"/>
    </location>
</feature>
<comment type="similarity">
    <text evidence="9">Belongs to the G-protein coupled receptor 1 family.</text>
</comment>
<dbReference type="SUPFAM" id="SSF81321">
    <property type="entry name" value="Family A G protein-coupled receptor-like"/>
    <property type="match status" value="1"/>
</dbReference>
<dbReference type="PROSITE" id="PS50262">
    <property type="entry name" value="G_PROTEIN_RECEP_F1_2"/>
    <property type="match status" value="1"/>
</dbReference>
<feature type="transmembrane region" description="Helical" evidence="11">
    <location>
        <begin position="32"/>
        <end position="58"/>
    </location>
</feature>
<proteinExistence type="inferred from homology"/>
<dbReference type="AlphaFoldDB" id="A0A9J7N1T3"/>
<keyword evidence="2" id="KW-1003">Cell membrane</keyword>
<evidence type="ECO:0000313" key="13">
    <source>
        <dbReference type="Proteomes" id="UP000001554"/>
    </source>
</evidence>
<dbReference type="GO" id="GO:0004930">
    <property type="term" value="F:G protein-coupled receptor activity"/>
    <property type="evidence" value="ECO:0000318"/>
    <property type="project" value="GO_Central"/>
</dbReference>
<evidence type="ECO:0000256" key="11">
    <source>
        <dbReference type="SAM" id="Phobius"/>
    </source>
</evidence>
<feature type="transmembrane region" description="Helical" evidence="11">
    <location>
        <begin position="150"/>
        <end position="170"/>
    </location>
</feature>
<evidence type="ECO:0000256" key="9">
    <source>
        <dbReference type="RuleBase" id="RU000688"/>
    </source>
</evidence>
<evidence type="ECO:0000313" key="15">
    <source>
        <dbReference type="RefSeq" id="XP_035688387.1"/>
    </source>
</evidence>
<keyword evidence="3 9" id="KW-0812">Transmembrane</keyword>
<dbReference type="RefSeq" id="XP_035688386.1">
    <property type="nucleotide sequence ID" value="XM_035832493.1"/>
</dbReference>
<dbReference type="CDD" id="cd15064">
    <property type="entry name" value="7tmA_5-HT1_5_7"/>
    <property type="match status" value="1"/>
</dbReference>
<dbReference type="GO" id="GO:0005886">
    <property type="term" value="C:plasma membrane"/>
    <property type="evidence" value="ECO:0000318"/>
    <property type="project" value="GO_Central"/>
</dbReference>
<sequence>MAFPTNLYPVTEIVNDTLNATMSEPPPPSLTWAILTGTSLSIVTLTSILGNALVLVTLTVERHLRTPANSLIGSLAVADLLVSLLVMPISASYELTQTWRLGRAMCDIWIILDVTCCTASIMSLCIIALDRYWAITDAVKYVHKRTPKRMMVMIGVVWLLSLCISIPPVFGWRKPEDTADPNNCLISQDHAYTIFSTFGAFYIPLIIVLAVYYKIFRAAQARIRKRINSRAKMGLSQMRPSHDMTHAQSHAPSSSPELSHRPHSGHESMARAQPIAMSTLVVPRPASASRSPNVTNRHGISIFQSLQAEGEPTENHLADVERPGAQNGTLQTGGRAMRYSRRLNGGHAADNNNPGLTPDAVTTTEALQSRIVTQKKILFSKERKAAQTLGVITGVFVFCWLPFFLVALIGPFCSHCHISDVIKSVVLWLGYVNSMVNPFLYAFLNKDFQKSFKKILFGRR</sequence>
<dbReference type="KEGG" id="bfo:118424046"/>
<comment type="subcellular location">
    <subcellularLocation>
        <location evidence="1">Cell membrane</location>
        <topology evidence="1">Multi-pass membrane protein</topology>
    </subcellularLocation>
</comment>
<protein>
    <submittedName>
        <fullName evidence="14 15">5-hydroxytryptamine receptor 1B-like isoform X1</fullName>
    </submittedName>
</protein>
<dbReference type="GO" id="GO:0043410">
    <property type="term" value="P:positive regulation of MAPK cascade"/>
    <property type="evidence" value="ECO:0000318"/>
    <property type="project" value="GO_Central"/>
</dbReference>
<feature type="transmembrane region" description="Helical" evidence="11">
    <location>
        <begin position="190"/>
        <end position="216"/>
    </location>
</feature>
<dbReference type="Pfam" id="PF00001">
    <property type="entry name" value="7tm_1"/>
    <property type="match status" value="1"/>
</dbReference>
<evidence type="ECO:0000259" key="12">
    <source>
        <dbReference type="PROSITE" id="PS50262"/>
    </source>
</evidence>
<evidence type="ECO:0000256" key="4">
    <source>
        <dbReference type="ARBA" id="ARBA00022989"/>
    </source>
</evidence>
<evidence type="ECO:0000313" key="14">
    <source>
        <dbReference type="RefSeq" id="XP_035688386.1"/>
    </source>
</evidence>
<dbReference type="SMART" id="SM01381">
    <property type="entry name" value="7TM_GPCR_Srsx"/>
    <property type="match status" value="1"/>
</dbReference>